<name>A0AAX4K1I4_9TREE</name>
<feature type="region of interest" description="Disordered" evidence="1">
    <location>
        <begin position="117"/>
        <end position="138"/>
    </location>
</feature>
<dbReference type="EMBL" id="CP144106">
    <property type="protein sequence ID" value="WWC91495.1"/>
    <property type="molecule type" value="Genomic_DNA"/>
</dbReference>
<evidence type="ECO:0000313" key="3">
    <source>
        <dbReference type="Proteomes" id="UP001355207"/>
    </source>
</evidence>
<reference evidence="2 3" key="1">
    <citation type="submission" date="2024-01" db="EMBL/GenBank/DDBJ databases">
        <title>Comparative genomics of Cryptococcus and Kwoniella reveals pathogenesis evolution and contrasting modes of karyotype evolution via chromosome fusion or intercentromeric recombination.</title>
        <authorList>
            <person name="Coelho M.A."/>
            <person name="David-Palma M."/>
            <person name="Shea T."/>
            <person name="Bowers K."/>
            <person name="McGinley-Smith S."/>
            <person name="Mohammad A.W."/>
            <person name="Gnirke A."/>
            <person name="Yurkov A.M."/>
            <person name="Nowrousian M."/>
            <person name="Sun S."/>
            <person name="Cuomo C.A."/>
            <person name="Heitman J."/>
        </authorList>
    </citation>
    <scope>NUCLEOTIDE SEQUENCE [LARGE SCALE GENOMIC DNA]</scope>
    <source>
        <strain evidence="2 3">CBS 6074</strain>
    </source>
</reference>
<gene>
    <name evidence="2" type="ORF">L201_006441</name>
</gene>
<sequence>MYNSSSIAAPPPPYAPTPVYRNGCNTNILKGKKGISALPLHLIHRILHLTLDQKATPSKFWSDPEEERVRRIWAMFRGLRGVNRVFWLVATSILRAMYLETYLSHIKPDYSSDPFPYESSHLDDPNLGDVSGPTSRSVYEGRGRETAVFDRYIAVRVGEELRTVESSLSEEGEAVEDIFRRLQPAARIEDLLLTLPSTFIIPFFNSAPGNPPPKGLPLPQTHLSVTLTPTWAQLYLHFYPLSSVKRGSKELVIEVRRIGTLEGTTKRIEDGLDDIYRRLVPWGGRVQ</sequence>
<evidence type="ECO:0000313" key="2">
    <source>
        <dbReference type="EMBL" id="WWC91495.1"/>
    </source>
</evidence>
<protein>
    <submittedName>
        <fullName evidence="2">Uncharacterized protein</fullName>
    </submittedName>
</protein>
<organism evidence="2 3">
    <name type="scientific">Kwoniella dendrophila CBS 6074</name>
    <dbReference type="NCBI Taxonomy" id="1295534"/>
    <lineage>
        <taxon>Eukaryota</taxon>
        <taxon>Fungi</taxon>
        <taxon>Dikarya</taxon>
        <taxon>Basidiomycota</taxon>
        <taxon>Agaricomycotina</taxon>
        <taxon>Tremellomycetes</taxon>
        <taxon>Tremellales</taxon>
        <taxon>Cryptococcaceae</taxon>
        <taxon>Kwoniella</taxon>
    </lineage>
</organism>
<dbReference type="RefSeq" id="XP_066078257.1">
    <property type="nucleotide sequence ID" value="XM_066222160.1"/>
</dbReference>
<evidence type="ECO:0000256" key="1">
    <source>
        <dbReference type="SAM" id="MobiDB-lite"/>
    </source>
</evidence>
<dbReference type="AlphaFoldDB" id="A0AAX4K1I4"/>
<dbReference type="GeneID" id="91097110"/>
<accession>A0AAX4K1I4</accession>
<dbReference type="Proteomes" id="UP001355207">
    <property type="component" value="Chromosome 9"/>
</dbReference>
<proteinExistence type="predicted"/>
<keyword evidence="3" id="KW-1185">Reference proteome</keyword>